<dbReference type="InterPro" id="IPR000300">
    <property type="entry name" value="IPPc"/>
</dbReference>
<dbReference type="Proteomes" id="UP000324800">
    <property type="component" value="Unassembled WGS sequence"/>
</dbReference>
<dbReference type="OrthoDB" id="62798at2759"/>
<comment type="caution">
    <text evidence="2">The sequence shown here is derived from an EMBL/GenBank/DDBJ whole genome shotgun (WGS) entry which is preliminary data.</text>
</comment>
<dbReference type="GO" id="GO:0004439">
    <property type="term" value="F:phosphatidylinositol-4,5-bisphosphate 5-phosphatase activity"/>
    <property type="evidence" value="ECO:0007669"/>
    <property type="project" value="TreeGrafter"/>
</dbReference>
<reference evidence="2 3" key="1">
    <citation type="submission" date="2019-03" db="EMBL/GenBank/DDBJ databases">
        <title>Single cell metagenomics reveals metabolic interactions within the superorganism composed of flagellate Streblomastix strix and complex community of Bacteroidetes bacteria on its surface.</title>
        <authorList>
            <person name="Treitli S.C."/>
            <person name="Kolisko M."/>
            <person name="Husnik F."/>
            <person name="Keeling P."/>
            <person name="Hampl V."/>
        </authorList>
    </citation>
    <scope>NUCLEOTIDE SEQUENCE [LARGE SCALE GENOMIC DNA]</scope>
    <source>
        <strain evidence="2">ST1C</strain>
    </source>
</reference>
<dbReference type="EMBL" id="SNRW01004247">
    <property type="protein sequence ID" value="KAA6387745.1"/>
    <property type="molecule type" value="Genomic_DNA"/>
</dbReference>
<dbReference type="InterPro" id="IPR046985">
    <property type="entry name" value="IP5"/>
</dbReference>
<name>A0A5J4VYS4_9EUKA</name>
<gene>
    <name evidence="2" type="ORF">EZS28_016725</name>
</gene>
<organism evidence="2 3">
    <name type="scientific">Streblomastix strix</name>
    <dbReference type="NCBI Taxonomy" id="222440"/>
    <lineage>
        <taxon>Eukaryota</taxon>
        <taxon>Metamonada</taxon>
        <taxon>Preaxostyla</taxon>
        <taxon>Oxymonadida</taxon>
        <taxon>Streblomastigidae</taxon>
        <taxon>Streblomastix</taxon>
    </lineage>
</organism>
<dbReference type="AlphaFoldDB" id="A0A5J4VYS4"/>
<evidence type="ECO:0000259" key="1">
    <source>
        <dbReference type="Pfam" id="PF22669"/>
    </source>
</evidence>
<protein>
    <recommendedName>
        <fullName evidence="1">Inositol polyphosphate-related phosphatase domain-containing protein</fullName>
    </recommendedName>
</protein>
<dbReference type="PANTHER" id="PTHR11200">
    <property type="entry name" value="INOSITOL 5-PHOSPHATASE"/>
    <property type="match status" value="1"/>
</dbReference>
<dbReference type="GO" id="GO:0046856">
    <property type="term" value="P:phosphatidylinositol dephosphorylation"/>
    <property type="evidence" value="ECO:0007669"/>
    <property type="project" value="InterPro"/>
</dbReference>
<evidence type="ECO:0000313" key="3">
    <source>
        <dbReference type="Proteomes" id="UP000324800"/>
    </source>
</evidence>
<sequence>MRRGEYYVLAQNDQLSIERRRGNVFQNGFTEGPILFKPTYKLIPGQDYDEYDIIGSTRIPAWTDRILWKDNSGCGGCRMNESFNTDGGKNSEIKGTDIIIPIPTCACCHCWEFSGQQQENHCFGDLVQNWEQESAIKHTEIYVRDRIIQLLIKMQGDEWKDQKQQQTLKLPQHVINRIVQEQLQASERQATLICYNSAAEVTISDHRPVFAGYIVKV</sequence>
<proteinExistence type="predicted"/>
<dbReference type="InterPro" id="IPR036691">
    <property type="entry name" value="Endo/exonu/phosph_ase_sf"/>
</dbReference>
<evidence type="ECO:0000313" key="2">
    <source>
        <dbReference type="EMBL" id="KAA6387745.1"/>
    </source>
</evidence>
<dbReference type="Gene3D" id="3.60.10.10">
    <property type="entry name" value="Endonuclease/exonuclease/phosphatase"/>
    <property type="match status" value="1"/>
</dbReference>
<feature type="domain" description="Inositol polyphosphate-related phosphatase" evidence="1">
    <location>
        <begin position="4"/>
        <end position="72"/>
    </location>
</feature>
<dbReference type="PANTHER" id="PTHR11200:SF300">
    <property type="entry name" value="TYPE II INOSITOL 1,4,5-TRISPHOSPHATE 5-PHOSPHATASE"/>
    <property type="match status" value="1"/>
</dbReference>
<accession>A0A5J4VYS4</accession>
<dbReference type="Pfam" id="PF22669">
    <property type="entry name" value="Exo_endo_phos2"/>
    <property type="match status" value="1"/>
</dbReference>
<dbReference type="SUPFAM" id="SSF56219">
    <property type="entry name" value="DNase I-like"/>
    <property type="match status" value="1"/>
</dbReference>